<feature type="compositionally biased region" description="Basic and acidic residues" evidence="1">
    <location>
        <begin position="581"/>
        <end position="596"/>
    </location>
</feature>
<feature type="compositionally biased region" description="Pro residues" evidence="1">
    <location>
        <begin position="96"/>
        <end position="107"/>
    </location>
</feature>
<feature type="region of interest" description="Disordered" evidence="1">
    <location>
        <begin position="199"/>
        <end position="294"/>
    </location>
</feature>
<evidence type="ECO:0000313" key="3">
    <source>
        <dbReference type="Proteomes" id="UP000041254"/>
    </source>
</evidence>
<feature type="region of interest" description="Disordered" evidence="1">
    <location>
        <begin position="762"/>
        <end position="912"/>
    </location>
</feature>
<reference evidence="2 3" key="1">
    <citation type="submission" date="2014-11" db="EMBL/GenBank/DDBJ databases">
        <authorList>
            <person name="Zhu J."/>
            <person name="Qi W."/>
            <person name="Song R."/>
        </authorList>
    </citation>
    <scope>NUCLEOTIDE SEQUENCE [LARGE SCALE GENOMIC DNA]</scope>
</reference>
<feature type="region of interest" description="Disordered" evidence="1">
    <location>
        <begin position="536"/>
        <end position="713"/>
    </location>
</feature>
<dbReference type="InParanoid" id="A0A0G4EP88"/>
<feature type="compositionally biased region" description="Basic and acidic residues" evidence="1">
    <location>
        <begin position="562"/>
        <end position="573"/>
    </location>
</feature>
<feature type="compositionally biased region" description="Basic and acidic residues" evidence="1">
    <location>
        <begin position="72"/>
        <end position="85"/>
    </location>
</feature>
<feature type="compositionally biased region" description="Polar residues" evidence="1">
    <location>
        <begin position="359"/>
        <end position="381"/>
    </location>
</feature>
<feature type="region of interest" description="Disordered" evidence="1">
    <location>
        <begin position="508"/>
        <end position="527"/>
    </location>
</feature>
<protein>
    <submittedName>
        <fullName evidence="2">Uncharacterized protein</fullName>
    </submittedName>
</protein>
<feature type="compositionally biased region" description="Gly residues" evidence="1">
    <location>
        <begin position="677"/>
        <end position="689"/>
    </location>
</feature>
<feature type="compositionally biased region" description="Low complexity" evidence="1">
    <location>
        <begin position="340"/>
        <end position="352"/>
    </location>
</feature>
<dbReference type="Proteomes" id="UP000041254">
    <property type="component" value="Unassembled WGS sequence"/>
</dbReference>
<feature type="compositionally biased region" description="Low complexity" evidence="1">
    <location>
        <begin position="690"/>
        <end position="701"/>
    </location>
</feature>
<feature type="compositionally biased region" description="Basic and acidic residues" evidence="1">
    <location>
        <begin position="255"/>
        <end position="266"/>
    </location>
</feature>
<feature type="region of interest" description="Disordered" evidence="1">
    <location>
        <begin position="327"/>
        <end position="404"/>
    </location>
</feature>
<dbReference type="VEuPathDB" id="CryptoDB:Vbra_12549"/>
<dbReference type="EMBL" id="CDMY01000276">
    <property type="protein sequence ID" value="CEL99266.1"/>
    <property type="molecule type" value="Genomic_DNA"/>
</dbReference>
<keyword evidence="3" id="KW-1185">Reference proteome</keyword>
<feature type="compositionally biased region" description="Acidic residues" evidence="1">
    <location>
        <begin position="130"/>
        <end position="143"/>
    </location>
</feature>
<proteinExistence type="predicted"/>
<gene>
    <name evidence="2" type="ORF">Vbra_12549</name>
</gene>
<accession>A0A0G4EP88</accession>
<name>A0A0G4EP88_VITBC</name>
<feature type="compositionally biased region" description="Low complexity" evidence="1">
    <location>
        <begin position="651"/>
        <end position="661"/>
    </location>
</feature>
<evidence type="ECO:0000313" key="2">
    <source>
        <dbReference type="EMBL" id="CEL99266.1"/>
    </source>
</evidence>
<organism evidence="2 3">
    <name type="scientific">Vitrella brassicaformis (strain CCMP3155)</name>
    <dbReference type="NCBI Taxonomy" id="1169540"/>
    <lineage>
        <taxon>Eukaryota</taxon>
        <taxon>Sar</taxon>
        <taxon>Alveolata</taxon>
        <taxon>Colpodellida</taxon>
        <taxon>Vitrellaceae</taxon>
        <taxon>Vitrella</taxon>
    </lineage>
</organism>
<feature type="compositionally biased region" description="Acidic residues" evidence="1">
    <location>
        <begin position="880"/>
        <end position="890"/>
    </location>
</feature>
<feature type="region of interest" description="Disordered" evidence="1">
    <location>
        <begin position="726"/>
        <end position="750"/>
    </location>
</feature>
<feature type="compositionally biased region" description="Low complexity" evidence="1">
    <location>
        <begin position="108"/>
        <end position="128"/>
    </location>
</feature>
<feature type="region of interest" description="Disordered" evidence="1">
    <location>
        <begin position="42"/>
        <end position="164"/>
    </location>
</feature>
<sequence length="928" mass="99989">MDFSVSRSTNDIDEFRYMAGDAMAWRNGGMEDCLDASCWPHDESHTDELSDASQRQSRDSQRTAIHLIHSTNDNRDTLKGTKDESDGSDAEAFPEFHPPPFPLPLPLPISSIHGHSASSTSSLSVRSLSEPEDTPNAEKEDLEQPQPPPLLFRKARCKKDNEKSTKAAAIERRAETANLEGVCKGFADSLLSVPKRSVSFCTETSEESDSPPDRKSPSPKAQLITSTSRSTVGVPVSELTLRPMSGAGALEEDSLSEREESQEPPRPRTAKKSGGPGDGDHLPSSHHYLYFNPDTYGTSSPYAVPLAKKAPLELIALSPGQLKLTAKMPAPFTTPSPRQPTKTGLPTTATTAVRGPPSRRQQYRSARTRPSSKSFSGQPAKSSHGPASTRRMSTSGAALDSALQKETVSRLTGLPSKKAGTTAAQFERAARLLRLYGLTDNSNNSNRSPHRADRGDKAAVDPAGLSTEDSPAHPKADESPSSAAPVHDLDEEELFPKCPITSEIALDVNEWSAGPDEPPAAADVSPPSVDVLHAFDASRPVSAYRPLTRRRSGARSAGPTRTAREYFYKEMQQHQHQHQQQRQEEPQSRGDDHVADTCRASTSHNEGFGRFGRFNKRRGAPVPSGSSPMAKRLANSALFVDPHPHAHPQPHHQQQQPQHAAHTTERSKMMPTEQAFGGRGLRSGRGSGSGASLFSSSRRGGAPTPQRAWMSGRGTVAAAEIMKDGMDELPSRPRPPARKPNPTHATGGLFGDAAALQPAFSRQPPVEKERPPIPFEIWDLDRPPSRHKSPPRALHLDPPIAPQEDACAADQPAAHGDMPACDDVFVDTTVPQTSSVEADLRAAPYQPTPSMGPLDGTSPPGTSSEEDSSSGSMDGIVIFDDLDGTDDTDEPGPHYVVVSNSSAAKKDQKPKQVNFQTSLTADFLSLFA</sequence>
<evidence type="ECO:0000256" key="1">
    <source>
        <dbReference type="SAM" id="MobiDB-lite"/>
    </source>
</evidence>
<dbReference type="AlphaFoldDB" id="A0A0G4EP88"/>
<feature type="region of interest" description="Disordered" evidence="1">
    <location>
        <begin position="439"/>
        <end position="498"/>
    </location>
</feature>
<feature type="compositionally biased region" description="Basic and acidic residues" evidence="1">
    <location>
        <begin position="450"/>
        <end position="459"/>
    </location>
</feature>